<dbReference type="Pfam" id="PF05222">
    <property type="entry name" value="AlaDh_PNT_N"/>
    <property type="match status" value="1"/>
</dbReference>
<feature type="active site" description="Proton donor/acceptor" evidence="8">
    <location>
        <position position="96"/>
    </location>
</feature>
<evidence type="ECO:0000256" key="10">
    <source>
        <dbReference type="PIRSR" id="PIRSR000183-3"/>
    </source>
</evidence>
<keyword evidence="11" id="KW-0460">Magnesium</keyword>
<comment type="cofactor">
    <cofactor evidence="11">
        <name>Mg(2+)</name>
        <dbReference type="ChEBI" id="CHEBI:18420"/>
    </cofactor>
    <text evidence="11">Binds 1 Mg(2+) ion per subunit.</text>
</comment>
<evidence type="ECO:0000256" key="2">
    <source>
        <dbReference type="ARBA" id="ARBA00005689"/>
    </source>
</evidence>
<comment type="function">
    <text evidence="6">May play a role in cell wall synthesis as L-alanine is an important constituent of the peptidoglycan layer.</text>
</comment>
<dbReference type="PANTHER" id="PTHR42795:SF1">
    <property type="entry name" value="ALANINE DEHYDROGENASE"/>
    <property type="match status" value="1"/>
</dbReference>
<feature type="binding site" evidence="10">
    <location>
        <position position="203"/>
    </location>
    <ligand>
        <name>NAD(+)</name>
        <dbReference type="ChEBI" id="CHEBI:57540"/>
    </ligand>
</feature>
<dbReference type="GO" id="GO:0005886">
    <property type="term" value="C:plasma membrane"/>
    <property type="evidence" value="ECO:0007669"/>
    <property type="project" value="TreeGrafter"/>
</dbReference>
<dbReference type="GO" id="GO:0042853">
    <property type="term" value="P:L-alanine catabolic process"/>
    <property type="evidence" value="ECO:0007669"/>
    <property type="project" value="UniProtKB-UniPathway"/>
</dbReference>
<protein>
    <recommendedName>
        <fullName evidence="7">Alanine dehydrogenase</fullName>
        <ecNumber evidence="7">1.4.1.1</ecNumber>
    </recommendedName>
</protein>
<feature type="binding site" evidence="10">
    <location>
        <position position="221"/>
    </location>
    <ligand>
        <name>NAD(+)</name>
        <dbReference type="ChEBI" id="CHEBI:57540"/>
    </ligand>
</feature>
<feature type="domain" description="Alanine dehydrogenase/pyridine nucleotide transhydrogenase NAD(H)-binding" evidence="12">
    <location>
        <begin position="149"/>
        <end position="298"/>
    </location>
</feature>
<dbReference type="GO" id="GO:0000166">
    <property type="term" value="F:nucleotide binding"/>
    <property type="evidence" value="ECO:0007669"/>
    <property type="project" value="UniProtKB-KW"/>
</dbReference>
<proteinExistence type="inferred from homology"/>
<dbReference type="FunFam" id="3.40.50.720:FF:000433">
    <property type="entry name" value="Alanine dehydrogenase 1"/>
    <property type="match status" value="1"/>
</dbReference>
<dbReference type="NCBIfam" id="TIGR00518">
    <property type="entry name" value="alaDH"/>
    <property type="match status" value="1"/>
</dbReference>
<evidence type="ECO:0000256" key="1">
    <source>
        <dbReference type="ARBA" id="ARBA00005206"/>
    </source>
</evidence>
<keyword evidence="10" id="KW-0547">Nucleotide-binding</keyword>
<dbReference type="GO" id="GO:0000286">
    <property type="term" value="F:alanine dehydrogenase activity"/>
    <property type="evidence" value="ECO:0007669"/>
    <property type="project" value="UniProtKB-UniRule"/>
</dbReference>
<accession>A0A0U2XPD4</accession>
<dbReference type="Gene3D" id="3.40.50.720">
    <property type="entry name" value="NAD(P)-binding Rossmann-like Domain"/>
    <property type="match status" value="2"/>
</dbReference>
<dbReference type="PROSITE" id="PS00836">
    <property type="entry name" value="ALADH_PNT_1"/>
    <property type="match status" value="1"/>
</dbReference>
<evidence type="ECO:0000256" key="8">
    <source>
        <dbReference type="PIRSR" id="PIRSR000183-1"/>
    </source>
</evidence>
<dbReference type="InterPro" id="IPR036291">
    <property type="entry name" value="NAD(P)-bd_dom_sf"/>
</dbReference>
<dbReference type="InterPro" id="IPR007886">
    <property type="entry name" value="AlaDH/PNT_N"/>
</dbReference>
<feature type="binding site" evidence="10">
    <location>
        <position position="198"/>
    </location>
    <ligand>
        <name>NAD(+)</name>
        <dbReference type="ChEBI" id="CHEBI:57540"/>
    </ligand>
</feature>
<feature type="binding site" evidence="11">
    <location>
        <position position="324"/>
    </location>
    <ligand>
        <name>Mg(2+)</name>
        <dbReference type="ChEBI" id="CHEBI:18420"/>
    </ligand>
</feature>
<dbReference type="PIRSF" id="PIRSF000183">
    <property type="entry name" value="Alanine_dh"/>
    <property type="match status" value="1"/>
</dbReference>
<dbReference type="GO" id="GO:0046872">
    <property type="term" value="F:metal ion binding"/>
    <property type="evidence" value="ECO:0007669"/>
    <property type="project" value="UniProtKB-KW"/>
</dbReference>
<name>A0A0U2XPD4_9BACT</name>
<dbReference type="CDD" id="cd05305">
    <property type="entry name" value="L-AlaDH"/>
    <property type="match status" value="1"/>
</dbReference>
<dbReference type="SMART" id="SM01002">
    <property type="entry name" value="AlaDh_PNT_C"/>
    <property type="match status" value="1"/>
</dbReference>
<evidence type="ECO:0000256" key="3">
    <source>
        <dbReference type="ARBA" id="ARBA00023002"/>
    </source>
</evidence>
<keyword evidence="3 7" id="KW-0560">Oxidoreductase</keyword>
<feature type="binding site" evidence="10">
    <location>
        <position position="134"/>
    </location>
    <ligand>
        <name>NAD(+)</name>
        <dbReference type="ChEBI" id="CHEBI:57540"/>
    </ligand>
</feature>
<reference evidence="14" key="1">
    <citation type="journal article" date="2016" name="ISME J.">
        <title>Functional metagenomic screen reveals new and diverse microbial rhodopsins.</title>
        <authorList>
            <person name="Pushkarev A."/>
            <person name="Beja O."/>
        </authorList>
    </citation>
    <scope>NUCLEOTIDE SEQUENCE</scope>
</reference>
<dbReference type="InterPro" id="IPR008142">
    <property type="entry name" value="AlaDH/PNT_CS1"/>
</dbReference>
<feature type="binding site" evidence="9">
    <location>
        <position position="15"/>
    </location>
    <ligand>
        <name>substrate</name>
    </ligand>
</feature>
<dbReference type="EC" id="1.4.1.1" evidence="7"/>
<evidence type="ECO:0000313" key="14">
    <source>
        <dbReference type="EMBL" id="ALS55964.1"/>
    </source>
</evidence>
<dbReference type="InterPro" id="IPR008141">
    <property type="entry name" value="Ala_DH"/>
</dbReference>
<sequence length="365" mass="39323">MIVGLPKEIKNNEHRVGLTPDSVSEIASNGHEVFVENNCGKEIGFTNEKYEAAGAKILNTAAEVYEKSELIVKVKEPMESEVQYLNSDITLFTYLHLAGNPSLAKKLIDTGVRGIAYETVTSPDNTFPLLAPMSAIAGQIAFNVGNYFLLKQNKGRGVLIGTLDGLDLGLVTIIGCGVAGEESLQKAVSNGVEVNLIDLSEQRLSQLKSKYGDEKINYVVSTPDSIADSIKDSDLILGSVYSLGKNAPKVVTDNMLDAVKPGAVMVDISIDQGGCFETSSPTTHDDPTFIHKGIVHYCVTNMPGAVPLTASNALNRATISYIHELTNKGIDRALNENQYLKDGLNIDNKDVPNILVREALDSLLN</sequence>
<evidence type="ECO:0000259" key="13">
    <source>
        <dbReference type="SMART" id="SM01003"/>
    </source>
</evidence>
<feature type="binding site" evidence="10">
    <location>
        <begin position="268"/>
        <end position="271"/>
    </location>
    <ligand>
        <name>NAD(+)</name>
        <dbReference type="ChEBI" id="CHEBI:57540"/>
    </ligand>
</feature>
<evidence type="ECO:0000256" key="6">
    <source>
        <dbReference type="ARBA" id="ARBA00056662"/>
    </source>
</evidence>
<dbReference type="UniPathway" id="UPA00527">
    <property type="reaction ID" value="UER00585"/>
</dbReference>
<keyword evidence="11" id="KW-0479">Metal-binding</keyword>
<dbReference type="PANTHER" id="PTHR42795">
    <property type="entry name" value="ALANINE DEHYDROGENASE"/>
    <property type="match status" value="1"/>
</dbReference>
<dbReference type="AlphaFoldDB" id="A0A0U2XPD4"/>
<feature type="binding site" evidence="9">
    <location>
        <position position="75"/>
    </location>
    <ligand>
        <name>substrate</name>
    </ligand>
</feature>
<keyword evidence="4 7" id="KW-0520">NAD</keyword>
<comment type="catalytic activity">
    <reaction evidence="5 7">
        <text>L-alanine + NAD(+) + H2O = pyruvate + NH4(+) + NADH + H(+)</text>
        <dbReference type="Rhea" id="RHEA:18405"/>
        <dbReference type="ChEBI" id="CHEBI:15361"/>
        <dbReference type="ChEBI" id="CHEBI:15377"/>
        <dbReference type="ChEBI" id="CHEBI:15378"/>
        <dbReference type="ChEBI" id="CHEBI:28938"/>
        <dbReference type="ChEBI" id="CHEBI:57540"/>
        <dbReference type="ChEBI" id="CHEBI:57945"/>
        <dbReference type="ChEBI" id="CHEBI:57972"/>
        <dbReference type="EC" id="1.4.1.1"/>
    </reaction>
</comment>
<feature type="domain" description="Alanine dehydrogenase/pyridine nucleotide transhydrogenase N-terminal" evidence="13">
    <location>
        <begin position="4"/>
        <end position="137"/>
    </location>
</feature>
<feature type="binding site" evidence="10">
    <location>
        <begin position="299"/>
        <end position="302"/>
    </location>
    <ligand>
        <name>NAD(+)</name>
        <dbReference type="ChEBI" id="CHEBI:57540"/>
    </ligand>
</feature>
<evidence type="ECO:0000256" key="5">
    <source>
        <dbReference type="ARBA" id="ARBA00049277"/>
    </source>
</evidence>
<evidence type="ECO:0000256" key="7">
    <source>
        <dbReference type="PIRNR" id="PIRNR000183"/>
    </source>
</evidence>
<organism evidence="14">
    <name type="scientific">uncultured bacterium EIL80E09</name>
    <dbReference type="NCBI Taxonomy" id="1768207"/>
    <lineage>
        <taxon>Bacteria</taxon>
        <taxon>environmental samples</taxon>
    </lineage>
</organism>
<dbReference type="SUPFAM" id="SSF52283">
    <property type="entry name" value="Formate/glycerate dehydrogenase catalytic domain-like"/>
    <property type="match status" value="1"/>
</dbReference>
<feature type="active site" description="Proton donor/acceptor" evidence="8">
    <location>
        <position position="271"/>
    </location>
</feature>
<comment type="similarity">
    <text evidence="2 7">Belongs to the AlaDH/PNT family.</text>
</comment>
<dbReference type="InterPro" id="IPR007698">
    <property type="entry name" value="AlaDH/PNT_NAD(H)-bd"/>
</dbReference>
<evidence type="ECO:0000256" key="4">
    <source>
        <dbReference type="ARBA" id="ARBA00023027"/>
    </source>
</evidence>
<dbReference type="SUPFAM" id="SSF51735">
    <property type="entry name" value="NAD(P)-binding Rossmann-fold domains"/>
    <property type="match status" value="1"/>
</dbReference>
<evidence type="ECO:0000256" key="11">
    <source>
        <dbReference type="PIRSR" id="PIRSR000183-4"/>
    </source>
</evidence>
<comment type="pathway">
    <text evidence="1">Amino-acid degradation; L-alanine degradation via dehydrogenase pathway; NH(3) and pyruvate from L-alanine: step 1/1.</text>
</comment>
<dbReference type="SMART" id="SM01003">
    <property type="entry name" value="AlaDh_PNT_N"/>
    <property type="match status" value="1"/>
</dbReference>
<dbReference type="Pfam" id="PF01262">
    <property type="entry name" value="AlaDh_PNT_C"/>
    <property type="match status" value="1"/>
</dbReference>
<dbReference type="EMBL" id="KT201083">
    <property type="protein sequence ID" value="ALS55964.1"/>
    <property type="molecule type" value="Genomic_DNA"/>
</dbReference>
<evidence type="ECO:0000259" key="12">
    <source>
        <dbReference type="SMART" id="SM01002"/>
    </source>
</evidence>
<evidence type="ECO:0000256" key="9">
    <source>
        <dbReference type="PIRSR" id="PIRSR000183-2"/>
    </source>
</evidence>